<dbReference type="Proteomes" id="UP000032266">
    <property type="component" value="Chromosome"/>
</dbReference>
<dbReference type="STRING" id="1445510.YC6258_02679"/>
<evidence type="ECO:0000313" key="3">
    <source>
        <dbReference type="Proteomes" id="UP000032266"/>
    </source>
</evidence>
<sequence length="180" mass="20817">MKINAVWMILWVGLLTACNASLPAREETEGAIFVVPTEFQKHQNAEYLKSFWLDFEPVGPGEPFRVIVNPLDGRNMVVKTGVQPGTYLLTRFNLHSMNKKGWDASRDDRSWEVNMRVEIAEDSLTVWNHKLIYHIDKSGGRSYQEQFNLLPLDLPLKQQIQVELENMNADSRWPIIFLTD</sequence>
<organism evidence="2 3">
    <name type="scientific">Gynuella sunshinyii YC6258</name>
    <dbReference type="NCBI Taxonomy" id="1445510"/>
    <lineage>
        <taxon>Bacteria</taxon>
        <taxon>Pseudomonadati</taxon>
        <taxon>Pseudomonadota</taxon>
        <taxon>Gammaproteobacteria</taxon>
        <taxon>Oceanospirillales</taxon>
        <taxon>Saccharospirillaceae</taxon>
        <taxon>Gynuella</taxon>
    </lineage>
</organism>
<feature type="chain" id="PRO_5002183420" evidence="1">
    <location>
        <begin position="21"/>
        <end position="180"/>
    </location>
</feature>
<feature type="signal peptide" evidence="1">
    <location>
        <begin position="1"/>
        <end position="20"/>
    </location>
</feature>
<gene>
    <name evidence="2" type="ORF">YC6258_02679</name>
</gene>
<evidence type="ECO:0000256" key="1">
    <source>
        <dbReference type="SAM" id="SignalP"/>
    </source>
</evidence>
<keyword evidence="3" id="KW-1185">Reference proteome</keyword>
<dbReference type="KEGG" id="gsn:YC6258_02679"/>
<dbReference type="HOGENOM" id="CLU_1494220_0_0_6"/>
<reference evidence="2 3" key="1">
    <citation type="submission" date="2014-01" db="EMBL/GenBank/DDBJ databases">
        <title>Full genme sequencing of cellulolytic bacterium Gynuella sunshinyii YC6258T gen. nov., sp. nov.</title>
        <authorList>
            <person name="Khan H."/>
            <person name="Chung E.J."/>
            <person name="Chung Y.R."/>
        </authorList>
    </citation>
    <scope>NUCLEOTIDE SEQUENCE [LARGE SCALE GENOMIC DNA]</scope>
    <source>
        <strain evidence="2 3">YC6258</strain>
    </source>
</reference>
<evidence type="ECO:0000313" key="2">
    <source>
        <dbReference type="EMBL" id="AJQ94717.1"/>
    </source>
</evidence>
<dbReference type="EMBL" id="CP007142">
    <property type="protein sequence ID" value="AJQ94717.1"/>
    <property type="molecule type" value="Genomic_DNA"/>
</dbReference>
<proteinExistence type="predicted"/>
<protein>
    <submittedName>
        <fullName evidence="2">Uncharacterized protein</fullName>
    </submittedName>
</protein>
<dbReference type="PROSITE" id="PS51257">
    <property type="entry name" value="PROKAR_LIPOPROTEIN"/>
    <property type="match status" value="1"/>
</dbReference>
<dbReference type="RefSeq" id="WP_044617200.1">
    <property type="nucleotide sequence ID" value="NZ_CP007142.1"/>
</dbReference>
<dbReference type="AlphaFoldDB" id="A0A0C5VJA3"/>
<name>A0A0C5VJA3_9GAMM</name>
<accession>A0A0C5VJA3</accession>
<keyword evidence="1" id="KW-0732">Signal</keyword>